<keyword evidence="2" id="KW-1185">Reference proteome</keyword>
<gene>
    <name evidence="1" type="ORF">MILVUS5_LOCUS15145</name>
</gene>
<protein>
    <submittedName>
        <fullName evidence="1">Uncharacterized protein</fullName>
    </submittedName>
</protein>
<reference evidence="1" key="1">
    <citation type="submission" date="2023-10" db="EMBL/GenBank/DDBJ databases">
        <authorList>
            <person name="Rodriguez Cubillos JULIANA M."/>
            <person name="De Vega J."/>
        </authorList>
    </citation>
    <scope>NUCLEOTIDE SEQUENCE</scope>
</reference>
<evidence type="ECO:0000313" key="1">
    <source>
        <dbReference type="EMBL" id="CAJ2646434.1"/>
    </source>
</evidence>
<evidence type="ECO:0000313" key="2">
    <source>
        <dbReference type="Proteomes" id="UP001177021"/>
    </source>
</evidence>
<sequence length="753" mass="84238">MSNPNDGNAEVDIPPELLITNFGDPIGAIVQSTYPNLLSQYQNGQFVHSRAILASTVEAVDQINDHVLKLLPGEEGVYYSADSIDSSEINDAQAFNMIPPDMIPPEFLNILETSDIPNHKLTLKVGTTVTLLTDLDPAGGLYNGTRLIVTRLAAVGKFVLVAKRLSGENIDEPVFLLRVDMSPSRSPIPYKLVRRQYPISVSFAMAIEKSQGQSLDSVGLYIPRSVISHDQLKVAFSSVKSKNGLKILIDDKDKEAMSDTINDINAVFKEVFENLNKIKEVFLNDLSGVAPKSTVKVRITRLWDTWNINKRKGMISIDMVLMDEKHNYIHGTIPSRFAHLFKDILQEGKIYVIDTFTVLKNKETYIIVENNTSMLQFSGSTNFTPQEYDDGKIPRYVFEFVHFEELHKRDNQAHADVIGVIINITPIEERTSVNGKTDIMSLYLRNESGDILKVTLWDGYVSVFDKKLKKYKHATIEPNVAIFTSILVKQYKGEFFVQSSRSTTIYINIDIPEAIELAQSSKVANVMDESVNLPPLVVHPKVNKVKTISEILDIAASGSNMNDVYHCAATVDDILVKNGWYYVSCPDCRKTVSPTETCFKCDHCKVDIAYPKTRFRLELQVKDRTDTTIFVLFDEVAEQVVQVKLGDLISNLENGNGGDSELPGQLLNIIGSTHVFQVKMSSYFESLGRQSFTANTILKLNVKVEQKDTVANICSSSSGPSPILEHKRRKLILHSLPDSGDMDQKDIVEDLDD</sequence>
<dbReference type="EMBL" id="CASHSV030000109">
    <property type="protein sequence ID" value="CAJ2646434.1"/>
    <property type="molecule type" value="Genomic_DNA"/>
</dbReference>
<comment type="caution">
    <text evidence="1">The sequence shown here is derived from an EMBL/GenBank/DDBJ whole genome shotgun (WGS) entry which is preliminary data.</text>
</comment>
<accession>A0ACB0JRQ7</accession>
<proteinExistence type="predicted"/>
<dbReference type="Proteomes" id="UP001177021">
    <property type="component" value="Unassembled WGS sequence"/>
</dbReference>
<name>A0ACB0JRQ7_TRIPR</name>
<organism evidence="1 2">
    <name type="scientific">Trifolium pratense</name>
    <name type="common">Red clover</name>
    <dbReference type="NCBI Taxonomy" id="57577"/>
    <lineage>
        <taxon>Eukaryota</taxon>
        <taxon>Viridiplantae</taxon>
        <taxon>Streptophyta</taxon>
        <taxon>Embryophyta</taxon>
        <taxon>Tracheophyta</taxon>
        <taxon>Spermatophyta</taxon>
        <taxon>Magnoliopsida</taxon>
        <taxon>eudicotyledons</taxon>
        <taxon>Gunneridae</taxon>
        <taxon>Pentapetalae</taxon>
        <taxon>rosids</taxon>
        <taxon>fabids</taxon>
        <taxon>Fabales</taxon>
        <taxon>Fabaceae</taxon>
        <taxon>Papilionoideae</taxon>
        <taxon>50 kb inversion clade</taxon>
        <taxon>NPAAA clade</taxon>
        <taxon>Hologalegina</taxon>
        <taxon>IRL clade</taxon>
        <taxon>Trifolieae</taxon>
        <taxon>Trifolium</taxon>
    </lineage>
</organism>